<organism evidence="2">
    <name type="scientific">viral metagenome</name>
    <dbReference type="NCBI Taxonomy" id="1070528"/>
    <lineage>
        <taxon>unclassified sequences</taxon>
        <taxon>metagenomes</taxon>
        <taxon>organismal metagenomes</taxon>
    </lineage>
</organism>
<evidence type="ECO:0000256" key="1">
    <source>
        <dbReference type="SAM" id="Phobius"/>
    </source>
</evidence>
<dbReference type="AlphaFoldDB" id="A0A6C0CIA6"/>
<name>A0A6C0CIA6_9ZZZZ</name>
<proteinExistence type="predicted"/>
<keyword evidence="1" id="KW-0472">Membrane</keyword>
<protein>
    <submittedName>
        <fullName evidence="2">Uncharacterized protein</fullName>
    </submittedName>
</protein>
<feature type="transmembrane region" description="Helical" evidence="1">
    <location>
        <begin position="139"/>
        <end position="158"/>
    </location>
</feature>
<dbReference type="EMBL" id="MN739424">
    <property type="protein sequence ID" value="QHT04221.1"/>
    <property type="molecule type" value="Genomic_DNA"/>
</dbReference>
<reference evidence="2" key="1">
    <citation type="journal article" date="2020" name="Nature">
        <title>Giant virus diversity and host interactions through global metagenomics.</title>
        <authorList>
            <person name="Schulz F."/>
            <person name="Roux S."/>
            <person name="Paez-Espino D."/>
            <person name="Jungbluth S."/>
            <person name="Walsh D.A."/>
            <person name="Denef V.J."/>
            <person name="McMahon K.D."/>
            <person name="Konstantinidis K.T."/>
            <person name="Eloe-Fadrosh E.A."/>
            <person name="Kyrpides N.C."/>
            <person name="Woyke T."/>
        </authorList>
    </citation>
    <scope>NUCLEOTIDE SEQUENCE</scope>
    <source>
        <strain evidence="2">GVMAG-M-3300021185-45</strain>
    </source>
</reference>
<feature type="transmembrane region" description="Helical" evidence="1">
    <location>
        <begin position="110"/>
        <end position="127"/>
    </location>
</feature>
<accession>A0A6C0CIA6</accession>
<keyword evidence="1" id="KW-0812">Transmembrane</keyword>
<evidence type="ECO:0000313" key="2">
    <source>
        <dbReference type="EMBL" id="QHT04221.1"/>
    </source>
</evidence>
<keyword evidence="1" id="KW-1133">Transmembrane helix</keyword>
<sequence>MSNENTAPSLEDLSNNIINESSNTNTSSENIVFDTTNTINPPAVSENNSLPYKDLLDPIPISSNYQVSKEFIIFKNELESLNYNNLCVLKECKNNKRLLDIKYSDLNKKINYIQISVIVFSTLSGFLQSTKEYFNTSVPIVSVTGISISTYISLILSVSKYFKFDEKKEAIHNLREKYGNLHNKIEYRMDILGPFNNFKLWQERDPVEKMNEWNSVKHKLDEEYLSLVETKQALTTEFESIMDSKSRNKNYIKDKELVLYNRKQLVNTLKKHKNLETSIITQNIPTNFESSIMLPDDDLNNWDDPV</sequence>